<protein>
    <submittedName>
        <fullName evidence="1">Uncharacterized protein</fullName>
    </submittedName>
</protein>
<dbReference type="EMBL" id="QRGA01000011">
    <property type="protein sequence ID" value="RDU97072.1"/>
    <property type="molecule type" value="Genomic_DNA"/>
</dbReference>
<reference evidence="1 2" key="1">
    <citation type="submission" date="2018-08" db="EMBL/GenBank/DDBJ databases">
        <title>Paraburkholderia sp. DHOM06 isolated from forest soil.</title>
        <authorList>
            <person name="Gao Z.-H."/>
            <person name="Qiu L.-H."/>
        </authorList>
    </citation>
    <scope>NUCLEOTIDE SEQUENCE [LARGE SCALE GENOMIC DNA]</scope>
    <source>
        <strain evidence="1 2">DHOM06</strain>
    </source>
</reference>
<organism evidence="1 2">
    <name type="scientific">Trinickia dinghuensis</name>
    <dbReference type="NCBI Taxonomy" id="2291023"/>
    <lineage>
        <taxon>Bacteria</taxon>
        <taxon>Pseudomonadati</taxon>
        <taxon>Pseudomonadota</taxon>
        <taxon>Betaproteobacteria</taxon>
        <taxon>Burkholderiales</taxon>
        <taxon>Burkholderiaceae</taxon>
        <taxon>Trinickia</taxon>
    </lineage>
</organism>
<evidence type="ECO:0000313" key="1">
    <source>
        <dbReference type="EMBL" id="RDU97072.1"/>
    </source>
</evidence>
<proteinExistence type="predicted"/>
<keyword evidence="2" id="KW-1185">Reference proteome</keyword>
<dbReference type="AlphaFoldDB" id="A0A3D8JWA4"/>
<name>A0A3D8JWA4_9BURK</name>
<accession>A0A3D8JWA4</accession>
<sequence>MRAHLSSVNERAGAGYTELDIGRSSNGYAWLVTLTSTGSGSNVRVEKAVEDDSVSEPELRFAIARCTT</sequence>
<dbReference type="Proteomes" id="UP000256838">
    <property type="component" value="Unassembled WGS sequence"/>
</dbReference>
<evidence type="ECO:0000313" key="2">
    <source>
        <dbReference type="Proteomes" id="UP000256838"/>
    </source>
</evidence>
<gene>
    <name evidence="1" type="ORF">DWV00_20725</name>
</gene>
<comment type="caution">
    <text evidence="1">The sequence shown here is derived from an EMBL/GenBank/DDBJ whole genome shotgun (WGS) entry which is preliminary data.</text>
</comment>